<dbReference type="PANTHER" id="PTHR47331">
    <property type="entry name" value="PHD-TYPE DOMAIN-CONTAINING PROTEIN"/>
    <property type="match status" value="1"/>
</dbReference>
<dbReference type="PANTHER" id="PTHR47331:SF6">
    <property type="entry name" value="DOUBLECORTIN DOMAIN-CONTAINING PROTEIN"/>
    <property type="match status" value="1"/>
</dbReference>
<evidence type="ECO:0000313" key="1">
    <source>
        <dbReference type="EMBL" id="JAT83206.1"/>
    </source>
</evidence>
<dbReference type="AlphaFoldDB" id="A0A1E1W886"/>
<dbReference type="OrthoDB" id="8958038at2759"/>
<organism evidence="1">
    <name type="scientific">Pectinophora gossypiella</name>
    <name type="common">Cotton pink bollworm</name>
    <name type="synonym">Depressaria gossypiella</name>
    <dbReference type="NCBI Taxonomy" id="13191"/>
    <lineage>
        <taxon>Eukaryota</taxon>
        <taxon>Metazoa</taxon>
        <taxon>Ecdysozoa</taxon>
        <taxon>Arthropoda</taxon>
        <taxon>Hexapoda</taxon>
        <taxon>Insecta</taxon>
        <taxon>Pterygota</taxon>
        <taxon>Neoptera</taxon>
        <taxon>Endopterygota</taxon>
        <taxon>Lepidoptera</taxon>
        <taxon>Glossata</taxon>
        <taxon>Ditrysia</taxon>
        <taxon>Gelechioidea</taxon>
        <taxon>Gelechiidae</taxon>
        <taxon>Apatetrinae</taxon>
        <taxon>Pectinophora</taxon>
    </lineage>
</organism>
<feature type="non-terminal residue" evidence="1">
    <location>
        <position position="1"/>
    </location>
</feature>
<accession>A0A1E1W886</accession>
<sequence length="164" mass="18721">TREESPPLNFKDAWFQGPSFLYESENKWPKDLKSSKSFGDVTCEQKHVNVISSADRNESPGPDESRFSSWIRLLMTTARVLLFIKKCQRKNMYINTELLKTAEEILIKKSQYDSFSNEIVCLQQNKPLDKNSRLLSLTPYLDGAGLLRVGGRINKIEGVHGPVK</sequence>
<dbReference type="EMBL" id="GDQN01007848">
    <property type="protein sequence ID" value="JAT83206.1"/>
    <property type="molecule type" value="Transcribed_RNA"/>
</dbReference>
<gene>
    <name evidence="1" type="ORF">g.19614</name>
</gene>
<name>A0A1E1W886_PECGO</name>
<proteinExistence type="predicted"/>
<protein>
    <submittedName>
        <fullName evidence="1">Uncharacterized protein</fullName>
    </submittedName>
</protein>
<reference evidence="1" key="1">
    <citation type="submission" date="2015-09" db="EMBL/GenBank/DDBJ databases">
        <title>De novo assembly of Pectinophora gossypiella (Pink Bollworm) gut transcriptome.</title>
        <authorList>
            <person name="Tassone E.E."/>
        </authorList>
    </citation>
    <scope>NUCLEOTIDE SEQUENCE</scope>
</reference>
<feature type="non-terminal residue" evidence="1">
    <location>
        <position position="164"/>
    </location>
</feature>